<evidence type="ECO:0000256" key="1">
    <source>
        <dbReference type="SAM" id="Phobius"/>
    </source>
</evidence>
<name>A0AA39XU56_9PEZI</name>
<reference evidence="2" key="1">
    <citation type="submission" date="2023-06" db="EMBL/GenBank/DDBJ databases">
        <title>Genome-scale phylogeny and comparative genomics of the fungal order Sordariales.</title>
        <authorList>
            <consortium name="Lawrence Berkeley National Laboratory"/>
            <person name="Hensen N."/>
            <person name="Bonometti L."/>
            <person name="Westerberg I."/>
            <person name="Brannstrom I.O."/>
            <person name="Guillou S."/>
            <person name="Cros-Aarteil S."/>
            <person name="Calhoun S."/>
            <person name="Haridas S."/>
            <person name="Kuo A."/>
            <person name="Mondo S."/>
            <person name="Pangilinan J."/>
            <person name="Riley R."/>
            <person name="Labutti K."/>
            <person name="Andreopoulos B."/>
            <person name="Lipzen A."/>
            <person name="Chen C."/>
            <person name="Yanf M."/>
            <person name="Daum C."/>
            <person name="Ng V."/>
            <person name="Clum A."/>
            <person name="Steindorff A."/>
            <person name="Ohm R."/>
            <person name="Martin F."/>
            <person name="Silar P."/>
            <person name="Natvig D."/>
            <person name="Lalanne C."/>
            <person name="Gautier V."/>
            <person name="Ament-Velasquez S.L."/>
            <person name="Kruys A."/>
            <person name="Hutchinson M.I."/>
            <person name="Powell A.J."/>
            <person name="Barry K."/>
            <person name="Miller A.N."/>
            <person name="Grigoriev I.V."/>
            <person name="Debuchy R."/>
            <person name="Gladieux P."/>
            <person name="Thoren M.H."/>
            <person name="Johannesson H."/>
        </authorList>
    </citation>
    <scope>NUCLEOTIDE SEQUENCE</scope>
    <source>
        <strain evidence="2">SMH2532-1</strain>
    </source>
</reference>
<organism evidence="2 3">
    <name type="scientific">Cercophora newfieldiana</name>
    <dbReference type="NCBI Taxonomy" id="92897"/>
    <lineage>
        <taxon>Eukaryota</taxon>
        <taxon>Fungi</taxon>
        <taxon>Dikarya</taxon>
        <taxon>Ascomycota</taxon>
        <taxon>Pezizomycotina</taxon>
        <taxon>Sordariomycetes</taxon>
        <taxon>Sordariomycetidae</taxon>
        <taxon>Sordariales</taxon>
        <taxon>Lasiosphaeriaceae</taxon>
        <taxon>Cercophora</taxon>
    </lineage>
</organism>
<proteinExistence type="predicted"/>
<dbReference type="Proteomes" id="UP001174936">
    <property type="component" value="Unassembled WGS sequence"/>
</dbReference>
<accession>A0AA39XU56</accession>
<comment type="caution">
    <text evidence="2">The sequence shown here is derived from an EMBL/GenBank/DDBJ whole genome shotgun (WGS) entry which is preliminary data.</text>
</comment>
<feature type="transmembrane region" description="Helical" evidence="1">
    <location>
        <begin position="75"/>
        <end position="94"/>
    </location>
</feature>
<feature type="transmembrane region" description="Helical" evidence="1">
    <location>
        <begin position="34"/>
        <end position="55"/>
    </location>
</feature>
<keyword evidence="1" id="KW-0472">Membrane</keyword>
<keyword evidence="3" id="KW-1185">Reference proteome</keyword>
<evidence type="ECO:0000313" key="2">
    <source>
        <dbReference type="EMBL" id="KAK0639165.1"/>
    </source>
</evidence>
<feature type="transmembrane region" description="Helical" evidence="1">
    <location>
        <begin position="181"/>
        <end position="202"/>
    </location>
</feature>
<sequence>MSSWIIALYPLIIIALAGVAIYEHTKTTTLSLPVSPILTILTIALPLLAAIHAIYQPSLLRAASAKTASTLQNLLPTLLQAIQLILTTVLATLLTSDAVPSPLRECLLETRWKQFWTSHDAESIRRIQDALNCCGFRTVKHMAWPFPSGPPGGGGSEESCAVRFGRTVACREPWQSAMQGAGGWDAAVVVAVGLLQVLSWVMGRRFAEPYPFLAIVN</sequence>
<keyword evidence="1" id="KW-1133">Transmembrane helix</keyword>
<keyword evidence="1" id="KW-0812">Transmembrane</keyword>
<evidence type="ECO:0000313" key="3">
    <source>
        <dbReference type="Proteomes" id="UP001174936"/>
    </source>
</evidence>
<gene>
    <name evidence="2" type="ORF">B0T16DRAFT_497305</name>
</gene>
<dbReference type="AlphaFoldDB" id="A0AA39XU56"/>
<evidence type="ECO:0008006" key="4">
    <source>
        <dbReference type="Google" id="ProtNLM"/>
    </source>
</evidence>
<protein>
    <recommendedName>
        <fullName evidence="4">Tetraspanin</fullName>
    </recommendedName>
</protein>
<dbReference type="EMBL" id="JAULSV010000007">
    <property type="protein sequence ID" value="KAK0639165.1"/>
    <property type="molecule type" value="Genomic_DNA"/>
</dbReference>
<feature type="transmembrane region" description="Helical" evidence="1">
    <location>
        <begin position="6"/>
        <end position="22"/>
    </location>
</feature>